<dbReference type="InterPro" id="IPR036388">
    <property type="entry name" value="WH-like_DNA-bd_sf"/>
</dbReference>
<dbReference type="Gene3D" id="1.10.10.10">
    <property type="entry name" value="Winged helix-like DNA-binding domain superfamily/Winged helix DNA-binding domain"/>
    <property type="match status" value="1"/>
</dbReference>
<accession>A0A547PM99</accession>
<evidence type="ECO:0000313" key="2">
    <source>
        <dbReference type="Proteomes" id="UP000318590"/>
    </source>
</evidence>
<dbReference type="EMBL" id="VFSV01000049">
    <property type="protein sequence ID" value="TRD15281.1"/>
    <property type="molecule type" value="Genomic_DNA"/>
</dbReference>
<gene>
    <name evidence="1" type="ORF">FEV53_17130</name>
</gene>
<dbReference type="Proteomes" id="UP000318590">
    <property type="component" value="Unassembled WGS sequence"/>
</dbReference>
<dbReference type="AlphaFoldDB" id="A0A547PM99"/>
<comment type="caution">
    <text evidence="1">The sequence shown here is derived from an EMBL/GenBank/DDBJ whole genome shotgun (WGS) entry which is preliminary data.</text>
</comment>
<name>A0A547PM99_9RHOB</name>
<dbReference type="SUPFAM" id="SSF46785">
    <property type="entry name" value="Winged helix' DNA-binding domain"/>
    <property type="match status" value="1"/>
</dbReference>
<protein>
    <submittedName>
        <fullName evidence="1">Uncharacterized protein</fullName>
    </submittedName>
</protein>
<dbReference type="InterPro" id="IPR036390">
    <property type="entry name" value="WH_DNA-bd_sf"/>
</dbReference>
<organism evidence="1 2">
    <name type="scientific">Palleronia caenipelagi</name>
    <dbReference type="NCBI Taxonomy" id="2489174"/>
    <lineage>
        <taxon>Bacteria</taxon>
        <taxon>Pseudomonadati</taxon>
        <taxon>Pseudomonadota</taxon>
        <taxon>Alphaproteobacteria</taxon>
        <taxon>Rhodobacterales</taxon>
        <taxon>Roseobacteraceae</taxon>
        <taxon>Palleronia</taxon>
    </lineage>
</organism>
<reference evidence="1 2" key="1">
    <citation type="submission" date="2019-06" db="EMBL/GenBank/DDBJ databases">
        <title>Paenimaribius caenipelagi gen. nov., sp. nov., isolated from a tidal flat.</title>
        <authorList>
            <person name="Yoon J.-H."/>
        </authorList>
    </citation>
    <scope>NUCLEOTIDE SEQUENCE [LARGE SCALE GENOMIC DNA]</scope>
    <source>
        <strain evidence="1 2">JBTF-M29</strain>
    </source>
</reference>
<proteinExistence type="predicted"/>
<evidence type="ECO:0000313" key="1">
    <source>
        <dbReference type="EMBL" id="TRD15281.1"/>
    </source>
</evidence>
<keyword evidence="2" id="KW-1185">Reference proteome</keyword>
<sequence>MQSSSQKEREKSPGYRTLMVLSAIGASGPISLTQLCDLLPVPRTAIWRATAILRDFGWVRIRLADNRFELTSACDLALANSHFSHPASDRAAQELLRLREEQNVDTDAGLFVAPGKFEIIESTRSGAPLGQSLSLISEPFALSVQAAMPADQLLRHLRAFQRTATPEDAELISSGAHAKTILAIRERQSVGESSKPIIVEHDEELLFLAQP</sequence>